<dbReference type="GO" id="GO:0006508">
    <property type="term" value="P:proteolysis"/>
    <property type="evidence" value="ECO:0007669"/>
    <property type="project" value="UniProtKB-KW"/>
</dbReference>
<proteinExistence type="inferred from homology"/>
<dbReference type="Proteomes" id="UP001341281">
    <property type="component" value="Chromosome 07"/>
</dbReference>
<name>A0AAQ3U3J7_PASNO</name>
<gene>
    <name evidence="12" type="ORF">U9M48_031240</name>
</gene>
<feature type="signal peptide" evidence="8">
    <location>
        <begin position="1"/>
        <end position="23"/>
    </location>
</feature>
<feature type="active site" description="Charge relay system" evidence="6 7">
    <location>
        <position position="181"/>
    </location>
</feature>
<dbReference type="EMBL" id="CP144751">
    <property type="protein sequence ID" value="WVZ84184.1"/>
    <property type="molecule type" value="Genomic_DNA"/>
</dbReference>
<dbReference type="CDD" id="cd02120">
    <property type="entry name" value="PA_subtilisin_like"/>
    <property type="match status" value="1"/>
</dbReference>
<dbReference type="Pfam" id="PF05922">
    <property type="entry name" value="Inhibitor_I9"/>
    <property type="match status" value="1"/>
</dbReference>
<dbReference type="PANTHER" id="PTHR10795">
    <property type="entry name" value="PROPROTEIN CONVERTASE SUBTILISIN/KEXIN"/>
    <property type="match status" value="1"/>
</dbReference>
<sequence length="843" mass="87753">MSPRQRGFLTRVLFAAAVASAVAAGHEAARAKRLDDDDDHAEKPSIYLVSVHGEPLAAAFQRGIAHGNATWHRAQKRRVARFHDRLLRRAMVDGGGGSYRCRKIYSFHHAVSGFAIHATASLAERLRAAPEVAAVEEDVGTRLMTTYTPRLLGLPSGVWRHHRDGGGVGDDGDGVVVGVVDSGVDPAHPSFAYLPRSRADPPGREDGAAGRLRRRFAGGGCSVGPGFPPGSCNGKIVTARYFAGGAAAVLPLDHARDLSPFDAEGHGSHVASVAAGNRGVPVVVGGALYGFASGMAPGASLAVYKAVYPAGGTMADLIAAIDQATEDKVDVLVLSIGPDERPASKVTFLSMLEVALLSARRAGVFVAQAAGNRGPAESSVVSYSPWVMTVAAATTGRSYTSWLVLGDGRRIPGLGLSAPTTLQQRLVAAMDAAAPAPDAASMDRAEECQDAEALRWRADVLRGSIVICSFSQGFYNGTSTVTAILDVAEALGFAGFVLVANALYGDFLAQPLPLPVPGIMVPRVADALVIWSYYTAHTVYAGRTTVFDATAAIAEGRVATYTDAAPVVARYSSRGPDVADGASTPADVLKPDVLAPGDQIWAAWSALRVNQPLLAGDHFAMVSGTSMAAPHIGGVAALIKQRHPSWGPAAISSALSTTARRHDKRMGPIMSEGFAIGSLNRATPFDYGGGFVNPAGALDPGLVVAPEPGDYVSFLCSLPQISPDDVQAATGSACQAPLASPADLNLPSVTVSVLRGSLSVRRRVTNVASNTETYTYLCSALPPAGVYVTVRPAWFEVAPGETQELVVELRATGWASGAFSFGEIVLTGSLDHLARLPLAVRPS</sequence>
<dbReference type="InterPro" id="IPR015500">
    <property type="entry name" value="Peptidase_S8_subtilisin-rel"/>
</dbReference>
<keyword evidence="2 7" id="KW-0645">Protease</keyword>
<dbReference type="Gene3D" id="3.50.30.30">
    <property type="match status" value="1"/>
</dbReference>
<evidence type="ECO:0000256" key="8">
    <source>
        <dbReference type="SAM" id="SignalP"/>
    </source>
</evidence>
<evidence type="ECO:0000259" key="10">
    <source>
        <dbReference type="Pfam" id="PF05922"/>
    </source>
</evidence>
<dbReference type="InterPro" id="IPR000209">
    <property type="entry name" value="Peptidase_S8/S53_dom"/>
</dbReference>
<keyword evidence="4 7" id="KW-0378">Hydrolase</keyword>
<dbReference type="Gene3D" id="3.30.70.80">
    <property type="entry name" value="Peptidase S8 propeptide/proteinase inhibitor I9"/>
    <property type="match status" value="1"/>
</dbReference>
<keyword evidence="5 7" id="KW-0720">Serine protease</keyword>
<evidence type="ECO:0000313" key="13">
    <source>
        <dbReference type="Proteomes" id="UP001341281"/>
    </source>
</evidence>
<dbReference type="InterPro" id="IPR041469">
    <property type="entry name" value="Subtilisin-like_FN3"/>
</dbReference>
<protein>
    <recommendedName>
        <fullName evidence="14">Subtilisin-like protease</fullName>
    </recommendedName>
</protein>
<dbReference type="PROSITE" id="PS00136">
    <property type="entry name" value="SUBTILASE_ASP"/>
    <property type="match status" value="1"/>
</dbReference>
<evidence type="ECO:0000256" key="1">
    <source>
        <dbReference type="ARBA" id="ARBA00011073"/>
    </source>
</evidence>
<dbReference type="Gene3D" id="3.40.50.200">
    <property type="entry name" value="Peptidase S8/S53 domain"/>
    <property type="match status" value="1"/>
</dbReference>
<dbReference type="InterPro" id="IPR022398">
    <property type="entry name" value="Peptidase_S8_His-AS"/>
</dbReference>
<dbReference type="PROSITE" id="PS00137">
    <property type="entry name" value="SUBTILASE_HIS"/>
    <property type="match status" value="1"/>
</dbReference>
<dbReference type="Pfam" id="PF17766">
    <property type="entry name" value="fn3_6"/>
    <property type="match status" value="1"/>
</dbReference>
<evidence type="ECO:0000256" key="4">
    <source>
        <dbReference type="ARBA" id="ARBA00022801"/>
    </source>
</evidence>
<feature type="chain" id="PRO_5042847961" description="Subtilisin-like protease" evidence="8">
    <location>
        <begin position="24"/>
        <end position="843"/>
    </location>
</feature>
<reference evidence="12 13" key="1">
    <citation type="submission" date="2024-02" db="EMBL/GenBank/DDBJ databases">
        <title>High-quality chromosome-scale genome assembly of Pensacola bahiagrass (Paspalum notatum Flugge var. saurae).</title>
        <authorList>
            <person name="Vega J.M."/>
            <person name="Podio M."/>
            <person name="Orjuela J."/>
            <person name="Siena L.A."/>
            <person name="Pessino S.C."/>
            <person name="Combes M.C."/>
            <person name="Mariac C."/>
            <person name="Albertini E."/>
            <person name="Pupilli F."/>
            <person name="Ortiz J.P.A."/>
            <person name="Leblanc O."/>
        </authorList>
    </citation>
    <scope>NUCLEOTIDE SEQUENCE [LARGE SCALE GENOMIC DNA]</scope>
    <source>
        <strain evidence="12">R1</strain>
        <tissue evidence="12">Leaf</tissue>
    </source>
</reference>
<dbReference type="Pfam" id="PF00082">
    <property type="entry name" value="Peptidase_S8"/>
    <property type="match status" value="1"/>
</dbReference>
<evidence type="ECO:0000256" key="7">
    <source>
        <dbReference type="PROSITE-ProRule" id="PRU01240"/>
    </source>
</evidence>
<dbReference type="InterPro" id="IPR010259">
    <property type="entry name" value="S8pro/Inhibitor_I9"/>
</dbReference>
<feature type="domain" description="Peptidase S8/S53" evidence="9">
    <location>
        <begin position="172"/>
        <end position="661"/>
    </location>
</feature>
<evidence type="ECO:0000259" key="11">
    <source>
        <dbReference type="Pfam" id="PF17766"/>
    </source>
</evidence>
<dbReference type="SUPFAM" id="SSF52743">
    <property type="entry name" value="Subtilisin-like"/>
    <property type="match status" value="1"/>
</dbReference>
<dbReference type="PRINTS" id="PR00723">
    <property type="entry name" value="SUBTILISIN"/>
</dbReference>
<comment type="similarity">
    <text evidence="1 7">Belongs to the peptidase S8 family.</text>
</comment>
<dbReference type="PROSITE" id="PS51892">
    <property type="entry name" value="SUBTILASE"/>
    <property type="match status" value="1"/>
</dbReference>
<dbReference type="GO" id="GO:0004252">
    <property type="term" value="F:serine-type endopeptidase activity"/>
    <property type="evidence" value="ECO:0007669"/>
    <property type="project" value="UniProtKB-UniRule"/>
</dbReference>
<feature type="domain" description="Subtilisin-like protease fibronectin type-III" evidence="11">
    <location>
        <begin position="743"/>
        <end position="840"/>
    </location>
</feature>
<dbReference type="InterPro" id="IPR023827">
    <property type="entry name" value="Peptidase_S8_Asp-AS"/>
</dbReference>
<keyword evidence="3 8" id="KW-0732">Signal</keyword>
<evidence type="ECO:0000313" key="12">
    <source>
        <dbReference type="EMBL" id="WVZ84184.1"/>
    </source>
</evidence>
<keyword evidence="13" id="KW-1185">Reference proteome</keyword>
<dbReference type="InterPro" id="IPR036852">
    <property type="entry name" value="Peptidase_S8/S53_dom_sf"/>
</dbReference>
<evidence type="ECO:0000259" key="9">
    <source>
        <dbReference type="Pfam" id="PF00082"/>
    </source>
</evidence>
<dbReference type="InterPro" id="IPR037045">
    <property type="entry name" value="S8pro/Inhibitor_I9_sf"/>
</dbReference>
<dbReference type="InterPro" id="IPR045051">
    <property type="entry name" value="SBT"/>
</dbReference>
<organism evidence="12 13">
    <name type="scientific">Paspalum notatum var. saurae</name>
    <dbReference type="NCBI Taxonomy" id="547442"/>
    <lineage>
        <taxon>Eukaryota</taxon>
        <taxon>Viridiplantae</taxon>
        <taxon>Streptophyta</taxon>
        <taxon>Embryophyta</taxon>
        <taxon>Tracheophyta</taxon>
        <taxon>Spermatophyta</taxon>
        <taxon>Magnoliopsida</taxon>
        <taxon>Liliopsida</taxon>
        <taxon>Poales</taxon>
        <taxon>Poaceae</taxon>
        <taxon>PACMAD clade</taxon>
        <taxon>Panicoideae</taxon>
        <taxon>Andropogonodae</taxon>
        <taxon>Paspaleae</taxon>
        <taxon>Paspalinae</taxon>
        <taxon>Paspalum</taxon>
    </lineage>
</organism>
<accession>A0AAQ3U3J7</accession>
<feature type="domain" description="Inhibitor I9" evidence="10">
    <location>
        <begin position="76"/>
        <end position="143"/>
    </location>
</feature>
<feature type="active site" description="Charge relay system" evidence="6 7">
    <location>
        <position position="266"/>
    </location>
</feature>
<evidence type="ECO:0008006" key="14">
    <source>
        <dbReference type="Google" id="ProtNLM"/>
    </source>
</evidence>
<evidence type="ECO:0000256" key="5">
    <source>
        <dbReference type="ARBA" id="ARBA00022825"/>
    </source>
</evidence>
<evidence type="ECO:0000256" key="3">
    <source>
        <dbReference type="ARBA" id="ARBA00022729"/>
    </source>
</evidence>
<feature type="active site" description="Charge relay system" evidence="6 7">
    <location>
        <position position="626"/>
    </location>
</feature>
<evidence type="ECO:0000256" key="6">
    <source>
        <dbReference type="PIRSR" id="PIRSR615500-1"/>
    </source>
</evidence>
<evidence type="ECO:0000256" key="2">
    <source>
        <dbReference type="ARBA" id="ARBA00022670"/>
    </source>
</evidence>
<dbReference type="AlphaFoldDB" id="A0AAQ3U3J7"/>
<dbReference type="Gene3D" id="2.60.40.2310">
    <property type="match status" value="1"/>
</dbReference>